<dbReference type="EMBL" id="CAJNRG010009809">
    <property type="protein sequence ID" value="CAF2117175.1"/>
    <property type="molecule type" value="Genomic_DNA"/>
</dbReference>
<gene>
    <name evidence="2" type="ORF">UXM345_LOCUS8152</name>
    <name evidence="1" type="ORF">XDN619_LOCUS21804</name>
</gene>
<dbReference type="Proteomes" id="UP000663842">
    <property type="component" value="Unassembled WGS sequence"/>
</dbReference>
<protein>
    <submittedName>
        <fullName evidence="1">Uncharacterized protein</fullName>
    </submittedName>
</protein>
<dbReference type="AlphaFoldDB" id="A0A816V5D3"/>
<sequence length="203" mass="24309">MFSSNNQDDHNKLDRNFALLNKYRHEANGPLSISDVLSPCMDEKSDILLKLDDLCVKQTKLEDGVNHIQKNLITRNLVDNHKKQIDQYQILLTCIDNLQEFKDKWAFFRIFIERFCLDFYNWKSIAHSIYHINYLINNLDNYQMKEFIRSYFMNVFNSFLSLVKYLITIQIKPQKQQPSDQITGENDSSTKKYDIKLRYLLYE</sequence>
<organism evidence="1 3">
    <name type="scientific">Rotaria magnacalcarata</name>
    <dbReference type="NCBI Taxonomy" id="392030"/>
    <lineage>
        <taxon>Eukaryota</taxon>
        <taxon>Metazoa</taxon>
        <taxon>Spiralia</taxon>
        <taxon>Gnathifera</taxon>
        <taxon>Rotifera</taxon>
        <taxon>Eurotatoria</taxon>
        <taxon>Bdelloidea</taxon>
        <taxon>Philodinida</taxon>
        <taxon>Philodinidae</taxon>
        <taxon>Rotaria</taxon>
    </lineage>
</organism>
<reference evidence="1" key="1">
    <citation type="submission" date="2021-02" db="EMBL/GenBank/DDBJ databases">
        <authorList>
            <person name="Nowell W R."/>
        </authorList>
    </citation>
    <scope>NUCLEOTIDE SEQUENCE</scope>
</reference>
<comment type="caution">
    <text evidence="1">The sequence shown here is derived from an EMBL/GenBank/DDBJ whole genome shotgun (WGS) entry which is preliminary data.</text>
</comment>
<name>A0A816V5D3_9BILA</name>
<evidence type="ECO:0000313" key="2">
    <source>
        <dbReference type="EMBL" id="CAF3856848.1"/>
    </source>
</evidence>
<accession>A0A816V5D3</accession>
<evidence type="ECO:0000313" key="3">
    <source>
        <dbReference type="Proteomes" id="UP000663887"/>
    </source>
</evidence>
<proteinExistence type="predicted"/>
<evidence type="ECO:0000313" key="1">
    <source>
        <dbReference type="EMBL" id="CAF2117175.1"/>
    </source>
</evidence>
<dbReference type="EMBL" id="CAJOBF010000704">
    <property type="protein sequence ID" value="CAF3856848.1"/>
    <property type="molecule type" value="Genomic_DNA"/>
</dbReference>
<dbReference type="Proteomes" id="UP000663887">
    <property type="component" value="Unassembled WGS sequence"/>
</dbReference>